<dbReference type="AlphaFoldDB" id="A0A929MQW9"/>
<keyword evidence="2" id="KW-1133">Transmembrane helix</keyword>
<keyword evidence="2" id="KW-0812">Transmembrane</keyword>
<keyword evidence="1" id="KW-0175">Coiled coil</keyword>
<feature type="coiled-coil region" evidence="1">
    <location>
        <begin position="182"/>
        <end position="240"/>
    </location>
</feature>
<dbReference type="Gene3D" id="3.40.50.300">
    <property type="entry name" value="P-loop containing nucleotide triphosphate hydrolases"/>
    <property type="match status" value="2"/>
</dbReference>
<evidence type="ECO:0000256" key="2">
    <source>
        <dbReference type="SAM" id="Phobius"/>
    </source>
</evidence>
<feature type="domain" description="YhaN AAA" evidence="3">
    <location>
        <begin position="1"/>
        <end position="201"/>
    </location>
</feature>
<protein>
    <submittedName>
        <fullName evidence="4">AAA family ATPase</fullName>
    </submittedName>
</protein>
<sequence length="939" mass="109309">MKIKTLEIYGYGKWVNQKFELGDQLQLFYGKNEAGKSTLQSFIRSMLFGFPSRRRRVNQQNRYEPKQHETYGGRMLLTETDFGDIWVERTSKTLRVTRTDGEELPAKTLDEVLGGLDEKLFDNFYAFSLQNLQELANIGADQLNDYFMSIGTVGSDQFLKIAKQYQKETDDLYRPNGQSRPLNVLLAEYEELAQQVEVLHLQMGAYDELTRRRQEEEEAIARLNQEIKDLEKEIRAQDKLVGLYDIYLKDRAAKRELEQLVFTPLSEQTVREISDALKLNQASEIQIVQLEERIRNLKGELGSLTKLNWARNHAEDRQKWLVETAKAKETQTVIEQLTARIQEQGELMTQLAHQGQFFPEKVEQGPAYDAKLEEGLALQADKLDLLKQEEALKAERKVYLEQRKEQQNYTAIVRQQVVHLEHQRMNEEAQLMQATSLNQYFPGILAFAGGLFLAFYQNMTKGANLLFWLGVLILVVGVLSIAYIFQSNRRRYQAFYNSPVLNKIQDLREKEIQYLEQSKVLGTQINQREEAIEAIEAELKNLASKQSRWLAAMGFYPPADPELILKATPVKQYFAAENQKKDLEAQKDKLTQQLTEWRSLLQPLFERFPLVDDSVRQQIRHVEDVEVSLVRTMERGQVIYDRLDEAAQQMKAQEDAIAERQAMIGQVFKDTHAQDELDFFQKVETNQLIEELTAKRALYAEQMEGYEEALTQVQNKQSLLENFHRLEHQLETLKERLVPHHRERADLEVEIHHLEQDGTYQEKVQALANKETQVRDMVALWGRKRIAMELIYATLRHGLDNPLPEMNRLADELFETLSYGRYTQIKLQKDGIKVRQFSDIYFEPHELSQGTLEQLYVALRIAFIENVRTMVKMPILIDDAFVNFDEYRKASMYQVLGQISERIQVLFFTFDQQAVHFFDGARAVNLDAIQVSQAEEEPA</sequence>
<dbReference type="InterPro" id="IPR027417">
    <property type="entry name" value="P-loop_NTPase"/>
</dbReference>
<comment type="caution">
    <text evidence="4">The sequence shown here is derived from an EMBL/GenBank/DDBJ whole genome shotgun (WGS) entry which is preliminary data.</text>
</comment>
<evidence type="ECO:0000313" key="5">
    <source>
        <dbReference type="Proteomes" id="UP000757900"/>
    </source>
</evidence>
<name>A0A929MQW9_ABIDE</name>
<accession>A0A929MQW9</accession>
<feature type="coiled-coil region" evidence="1">
    <location>
        <begin position="273"/>
        <end position="307"/>
    </location>
</feature>
<dbReference type="SUPFAM" id="SSF52540">
    <property type="entry name" value="P-loop containing nucleoside triphosphate hydrolases"/>
    <property type="match status" value="1"/>
</dbReference>
<dbReference type="PANTHER" id="PTHR41259:SF1">
    <property type="entry name" value="DOUBLE-STRAND BREAK REPAIR RAD50 ATPASE, PUTATIVE-RELATED"/>
    <property type="match status" value="1"/>
</dbReference>
<proteinExistence type="predicted"/>
<keyword evidence="2" id="KW-0472">Membrane</keyword>
<feature type="transmembrane region" description="Helical" evidence="2">
    <location>
        <begin position="440"/>
        <end position="459"/>
    </location>
</feature>
<evidence type="ECO:0000313" key="4">
    <source>
        <dbReference type="EMBL" id="MBF0934645.1"/>
    </source>
</evidence>
<dbReference type="InterPro" id="IPR038734">
    <property type="entry name" value="YhaN_AAA"/>
</dbReference>
<feature type="coiled-coil region" evidence="1">
    <location>
        <begin position="573"/>
        <end position="600"/>
    </location>
</feature>
<gene>
    <name evidence="4" type="ORF">HXK00_03240</name>
</gene>
<dbReference type="Pfam" id="PF13514">
    <property type="entry name" value="AAA_27"/>
    <property type="match status" value="1"/>
</dbReference>
<feature type="coiled-coil region" evidence="1">
    <location>
        <begin position="689"/>
        <end position="736"/>
    </location>
</feature>
<organism evidence="4 5">
    <name type="scientific">Abiotrophia defectiva</name>
    <name type="common">Streptococcus defectivus</name>
    <dbReference type="NCBI Taxonomy" id="46125"/>
    <lineage>
        <taxon>Bacteria</taxon>
        <taxon>Bacillati</taxon>
        <taxon>Bacillota</taxon>
        <taxon>Bacilli</taxon>
        <taxon>Lactobacillales</taxon>
        <taxon>Aerococcaceae</taxon>
        <taxon>Abiotrophia</taxon>
    </lineage>
</organism>
<evidence type="ECO:0000259" key="3">
    <source>
        <dbReference type="Pfam" id="PF13514"/>
    </source>
</evidence>
<dbReference type="Proteomes" id="UP000757900">
    <property type="component" value="Unassembled WGS sequence"/>
</dbReference>
<reference evidence="4" key="1">
    <citation type="submission" date="2020-04" db="EMBL/GenBank/DDBJ databases">
        <title>Deep metagenomics examines the oral microbiome during advanced dental caries in children, revealing novel taxa and co-occurrences with host molecules.</title>
        <authorList>
            <person name="Baker J.L."/>
            <person name="Morton J.T."/>
            <person name="Dinis M."/>
            <person name="Alvarez R."/>
            <person name="Tran N.C."/>
            <person name="Knight R."/>
            <person name="Edlund A."/>
        </authorList>
    </citation>
    <scope>NUCLEOTIDE SEQUENCE</scope>
    <source>
        <strain evidence="4">JCVI_23_bin.16</strain>
    </source>
</reference>
<evidence type="ECO:0000256" key="1">
    <source>
        <dbReference type="SAM" id="Coils"/>
    </source>
</evidence>
<dbReference type="EMBL" id="JABZFV010000046">
    <property type="protein sequence ID" value="MBF0934645.1"/>
    <property type="molecule type" value="Genomic_DNA"/>
</dbReference>
<dbReference type="PANTHER" id="PTHR41259">
    <property type="entry name" value="DOUBLE-STRAND BREAK REPAIR RAD50 ATPASE, PUTATIVE-RELATED"/>
    <property type="match status" value="1"/>
</dbReference>
<feature type="transmembrane region" description="Helical" evidence="2">
    <location>
        <begin position="465"/>
        <end position="485"/>
    </location>
</feature>